<evidence type="ECO:0000313" key="1">
    <source>
        <dbReference type="EMBL" id="KAF3178652.1"/>
    </source>
</evidence>
<gene>
    <name evidence="3" type="ORF">TWF191_002740</name>
    <name evidence="2" type="ORF">TWF679_005526</name>
    <name evidence="1" type="ORF">TWF788_007382</name>
</gene>
<dbReference type="Proteomes" id="UP000483672">
    <property type="component" value="Unassembled WGS sequence"/>
</dbReference>
<sequence length="349" mass="40618">MPLTLLTLLDPSQPIFYTGIFDHLNVMDTINLLSTCRQTMALKRHIFNVNALLRPFFKDPVQFRQIMADNDLMVGGSMALRLFSREHWASNDLDVYTESHEAVPIVAAFLEKTGYHFKPYFWQSESLSESLSKRDIVREEISRTRRLHFEDEEILGAEGYPYGIEQIKDIYAFVHKGTKKKVEVVLTRGSVLKLILSYYATFLMNFFTYRTAFSLFPYPTFRGNKGYYVPPRTGLHEKTLKGVQKYFVRGYSIQTNWYRAYLHRDVERIRTVGDCDTWSLPLCTGGIKMPSREARPQGQPFCIAFENGSRPEYPFGFDYYARTENQTLEEQLNEADHLKLSVAKRRGII</sequence>
<name>A0A6G1MCZ1_ORBOL</name>
<proteinExistence type="predicted"/>
<protein>
    <submittedName>
        <fullName evidence="3">Uncharacterized protein</fullName>
    </submittedName>
</protein>
<comment type="caution">
    <text evidence="3">The sequence shown here is derived from an EMBL/GenBank/DDBJ whole genome shotgun (WGS) entry which is preliminary data.</text>
</comment>
<accession>A0A6G1MCZ1</accession>
<dbReference type="AlphaFoldDB" id="A0A6G1MCZ1"/>
<evidence type="ECO:0000313" key="5">
    <source>
        <dbReference type="Proteomes" id="UP000483672"/>
    </source>
</evidence>
<dbReference type="Proteomes" id="UP000479691">
    <property type="component" value="Unassembled WGS sequence"/>
</dbReference>
<evidence type="ECO:0000313" key="3">
    <source>
        <dbReference type="EMBL" id="KAF3228235.1"/>
    </source>
</evidence>
<dbReference type="Proteomes" id="UP000614610">
    <property type="component" value="Unassembled WGS sequence"/>
</dbReference>
<reference evidence="4 5" key="1">
    <citation type="submission" date="2019-06" db="EMBL/GenBank/DDBJ databases">
        <authorList>
            <person name="Palmer J.M."/>
        </authorList>
    </citation>
    <scope>NUCLEOTIDE SEQUENCE [LARGE SCALE GENOMIC DNA]</scope>
    <source>
        <strain evidence="3 5">TWF191</strain>
        <strain evidence="2">TWF679</strain>
        <strain evidence="1 4">TWF788</strain>
    </source>
</reference>
<dbReference type="EMBL" id="WIPF01000016">
    <property type="protein sequence ID" value="KAF3228235.1"/>
    <property type="molecule type" value="Genomic_DNA"/>
</dbReference>
<evidence type="ECO:0000313" key="2">
    <source>
        <dbReference type="EMBL" id="KAF3212957.1"/>
    </source>
</evidence>
<dbReference type="EMBL" id="JAABOE010000040">
    <property type="protein sequence ID" value="KAF3178652.1"/>
    <property type="molecule type" value="Genomic_DNA"/>
</dbReference>
<dbReference type="EMBL" id="WIWT01000027">
    <property type="protein sequence ID" value="KAF3212957.1"/>
    <property type="molecule type" value="Genomic_DNA"/>
</dbReference>
<dbReference type="OrthoDB" id="10025998at2759"/>
<evidence type="ECO:0000313" key="4">
    <source>
        <dbReference type="Proteomes" id="UP000479691"/>
    </source>
</evidence>
<organism evidence="3 5">
    <name type="scientific">Orbilia oligospora</name>
    <name type="common">Nematode-trapping fungus</name>
    <name type="synonym">Arthrobotrys oligospora</name>
    <dbReference type="NCBI Taxonomy" id="2813651"/>
    <lineage>
        <taxon>Eukaryota</taxon>
        <taxon>Fungi</taxon>
        <taxon>Dikarya</taxon>
        <taxon>Ascomycota</taxon>
        <taxon>Pezizomycotina</taxon>
        <taxon>Orbiliomycetes</taxon>
        <taxon>Orbiliales</taxon>
        <taxon>Orbiliaceae</taxon>
        <taxon>Orbilia</taxon>
    </lineage>
</organism>